<dbReference type="RefSeq" id="WP_082955457.1">
    <property type="nucleotide sequence ID" value="NZ_LZDH01000056.1"/>
</dbReference>
<dbReference type="AlphaFoldDB" id="A0A554XQ94"/>
<evidence type="ECO:0000256" key="1">
    <source>
        <dbReference type="ARBA" id="ARBA00023002"/>
    </source>
</evidence>
<dbReference type="Proteomes" id="UP000316388">
    <property type="component" value="Unassembled WGS sequence"/>
</dbReference>
<dbReference type="InterPro" id="IPR036188">
    <property type="entry name" value="FAD/NAD-bd_sf"/>
</dbReference>
<dbReference type="PANTHER" id="PTHR13847:SF289">
    <property type="entry name" value="GLYCINE OXIDASE"/>
    <property type="match status" value="1"/>
</dbReference>
<protein>
    <submittedName>
        <fullName evidence="3">D-amino acid dehydrogenase 1</fullName>
        <ecNumber evidence="3">1.4.99.-</ecNumber>
    </submittedName>
</protein>
<dbReference type="SUPFAM" id="SSF51905">
    <property type="entry name" value="FAD/NAD(P)-binding domain"/>
    <property type="match status" value="1"/>
</dbReference>
<evidence type="ECO:0000259" key="2">
    <source>
        <dbReference type="Pfam" id="PF01266"/>
    </source>
</evidence>
<dbReference type="OrthoDB" id="18526at2"/>
<dbReference type="PANTHER" id="PTHR13847">
    <property type="entry name" value="SARCOSINE DEHYDROGENASE-RELATED"/>
    <property type="match status" value="1"/>
</dbReference>
<evidence type="ECO:0000313" key="4">
    <source>
        <dbReference type="Proteomes" id="UP000316388"/>
    </source>
</evidence>
<dbReference type="SUPFAM" id="SSF54373">
    <property type="entry name" value="FAD-linked reductases, C-terminal domain"/>
    <property type="match status" value="1"/>
</dbReference>
<gene>
    <name evidence="3" type="primary">dadA1_1</name>
    <name evidence="3" type="ORF">Tfont_00256</name>
</gene>
<dbReference type="EMBL" id="VJOO01000002">
    <property type="protein sequence ID" value="TSE38001.1"/>
    <property type="molecule type" value="Genomic_DNA"/>
</dbReference>
<sequence length="418" mass="45808">MTNAAAADRQALVLGAGMIGTCTALHLQQRGYDVVLVDRREPGQETSLGNAGLIQREAVEPYPFPRQWGKLLQAALGLGVDVHYHLSALPSLVRPLWRYFVDSGPARYPRQVQAYARLIEHCLDEHRPLIEQAGAAEAVRPVGYLDVYRTGRVWEAAARDAERLALAFGLRCTVLDAAGLAQAEPALRHPLAGAVHWQDPWSVRDPAELVSAYARLFVQRGGRLVRGDATALTPHGRGWRLPLPDGAIEAPVAVVALGPWSDTLLQRLGYRLPLFVKRGYHQHYTGGGVLQRPALDAERGFVLVPMRRGLRLTTGAEFAHRDAPATPVQVRRAEAAARELMDLGRALDEPPWLGARPCTPDMLPIMGAAPRHPGLWFNFGHSHQGFTLGPVAGRLLAEMIAGEPPFVDPAPYRPERWG</sequence>
<dbReference type="Gene3D" id="3.50.50.60">
    <property type="entry name" value="FAD/NAD(P)-binding domain"/>
    <property type="match status" value="2"/>
</dbReference>
<proteinExistence type="predicted"/>
<comment type="caution">
    <text evidence="3">The sequence shown here is derived from an EMBL/GenBank/DDBJ whole genome shotgun (WGS) entry which is preliminary data.</text>
</comment>
<accession>A0A554XQ94</accession>
<dbReference type="GO" id="GO:0016491">
    <property type="term" value="F:oxidoreductase activity"/>
    <property type="evidence" value="ECO:0007669"/>
    <property type="project" value="UniProtKB-KW"/>
</dbReference>
<dbReference type="Gene3D" id="3.30.9.10">
    <property type="entry name" value="D-Amino Acid Oxidase, subunit A, domain 2"/>
    <property type="match status" value="1"/>
</dbReference>
<dbReference type="Pfam" id="PF01266">
    <property type="entry name" value="DAO"/>
    <property type="match status" value="1"/>
</dbReference>
<reference evidence="3 4" key="1">
    <citation type="submission" date="2019-07" db="EMBL/GenBank/DDBJ databases">
        <title>Tepidimonas fonticaldi AT-A2 draft genome.</title>
        <authorList>
            <person name="Da Costa M.S."/>
            <person name="Froufe H.J.C."/>
            <person name="Egas C."/>
            <person name="Albuquerque L."/>
        </authorList>
    </citation>
    <scope>NUCLEOTIDE SEQUENCE [LARGE SCALE GENOMIC DNA]</scope>
    <source>
        <strain evidence="3 4">AT-A2</strain>
    </source>
</reference>
<name>A0A554XQ94_9BURK</name>
<keyword evidence="1 3" id="KW-0560">Oxidoreductase</keyword>
<dbReference type="InterPro" id="IPR006076">
    <property type="entry name" value="FAD-dep_OxRdtase"/>
</dbReference>
<feature type="domain" description="FAD dependent oxidoreductase" evidence="2">
    <location>
        <begin position="12"/>
        <end position="399"/>
    </location>
</feature>
<dbReference type="GO" id="GO:0005737">
    <property type="term" value="C:cytoplasm"/>
    <property type="evidence" value="ECO:0007669"/>
    <property type="project" value="TreeGrafter"/>
</dbReference>
<evidence type="ECO:0000313" key="3">
    <source>
        <dbReference type="EMBL" id="TSE38001.1"/>
    </source>
</evidence>
<organism evidence="3 4">
    <name type="scientific">Tepidimonas fonticaldi</name>
    <dbReference type="NCBI Taxonomy" id="1101373"/>
    <lineage>
        <taxon>Bacteria</taxon>
        <taxon>Pseudomonadati</taxon>
        <taxon>Pseudomonadota</taxon>
        <taxon>Betaproteobacteria</taxon>
        <taxon>Burkholderiales</taxon>
        <taxon>Tepidimonas</taxon>
    </lineage>
</organism>
<dbReference type="EC" id="1.4.99.-" evidence="3"/>